<dbReference type="SUPFAM" id="SSF54277">
    <property type="entry name" value="CAD &amp; PB1 domains"/>
    <property type="match status" value="1"/>
</dbReference>
<dbReference type="GO" id="GO:0006355">
    <property type="term" value="P:regulation of DNA-templated transcription"/>
    <property type="evidence" value="ECO:0007669"/>
    <property type="project" value="InterPro"/>
</dbReference>
<organism evidence="2">
    <name type="scientific">Prunus dulcis</name>
    <name type="common">Almond</name>
    <name type="synonym">Amygdalus dulcis</name>
    <dbReference type="NCBI Taxonomy" id="3755"/>
    <lineage>
        <taxon>Eukaryota</taxon>
        <taxon>Viridiplantae</taxon>
        <taxon>Streptophyta</taxon>
        <taxon>Embryophyta</taxon>
        <taxon>Tracheophyta</taxon>
        <taxon>Spermatophyta</taxon>
        <taxon>Magnoliopsida</taxon>
        <taxon>eudicotyledons</taxon>
        <taxon>Gunneridae</taxon>
        <taxon>Pentapetalae</taxon>
        <taxon>rosids</taxon>
        <taxon>fabids</taxon>
        <taxon>Rosales</taxon>
        <taxon>Rosaceae</taxon>
        <taxon>Amygdaloideae</taxon>
        <taxon>Amygdaleae</taxon>
        <taxon>Prunus</taxon>
    </lineage>
</organism>
<dbReference type="EMBL" id="AP019299">
    <property type="protein sequence ID" value="BBG98540.1"/>
    <property type="molecule type" value="Genomic_DNA"/>
</dbReference>
<dbReference type="Gene3D" id="3.10.20.90">
    <property type="entry name" value="Phosphatidylinositol 3-kinase Catalytic Subunit, Chain A, domain 1"/>
    <property type="match status" value="1"/>
</dbReference>
<gene>
    <name evidence="2" type="ORF">Prudu_007965</name>
</gene>
<accession>A0A4Y1R346</accession>
<proteinExistence type="predicted"/>
<evidence type="ECO:0000313" key="2">
    <source>
        <dbReference type="EMBL" id="BBG98540.1"/>
    </source>
</evidence>
<reference evidence="2" key="1">
    <citation type="journal article" date="2019" name="Science">
        <title>Mutation of a bHLH transcription factor allowed almond domestication.</title>
        <authorList>
            <person name="Sanchez-Perez R."/>
            <person name="Pavan S."/>
            <person name="Mazzeo R."/>
            <person name="Moldovan C."/>
            <person name="Aiese Cigliano R."/>
            <person name="Del Cueto J."/>
            <person name="Ricciardi F."/>
            <person name="Lotti C."/>
            <person name="Ricciardi L."/>
            <person name="Dicenta F."/>
            <person name="Lopez-Marques R.L."/>
            <person name="Lindberg Moller B."/>
        </authorList>
    </citation>
    <scope>NUCLEOTIDE SEQUENCE</scope>
</reference>
<dbReference type="GO" id="GO:0005634">
    <property type="term" value="C:nucleus"/>
    <property type="evidence" value="ECO:0007669"/>
    <property type="project" value="InterPro"/>
</dbReference>
<feature type="region of interest" description="Disordered" evidence="1">
    <location>
        <begin position="74"/>
        <end position="99"/>
    </location>
</feature>
<dbReference type="InterPro" id="IPR003311">
    <property type="entry name" value="AUX_IAA"/>
</dbReference>
<dbReference type="PANTHER" id="PTHR31734">
    <property type="entry name" value="AUXIN-RESPONSIVE PROTEIN IAA17"/>
    <property type="match status" value="1"/>
</dbReference>
<dbReference type="AlphaFoldDB" id="A0A4Y1R346"/>
<sequence>MAKVGCISHIFNIAFKFEMEFRCKSLFDTSNHPGPALSTTPSSSSQTLPSSFSHSQFRQLKRDLSTDLRLGLSLSPSASHSQQHNPSVARGSSSDWAYSNQPKEEAMNNYAAAAADEGSNDNDDHTTSTFYVKVYMAGHAIGRKLDLLAHDGGDEVDRVHSESGRDVHVLTYEDEEGDWLMDVLVRSEKIEDHKDFSMLIFTSSPSSKSRGFEFLGRAKSSECERRTVEIFSLER</sequence>
<evidence type="ECO:0000256" key="1">
    <source>
        <dbReference type="SAM" id="MobiDB-lite"/>
    </source>
</evidence>
<dbReference type="PANTHER" id="PTHR31734:SF94">
    <property type="entry name" value="AUXIN-RESPONSIVE PROTEIN IAA30"/>
    <property type="match status" value="1"/>
</dbReference>
<name>A0A4Y1R346_PRUDU</name>
<protein>
    <submittedName>
        <fullName evidence="2">Indole-3-acetic acid inducible 30</fullName>
    </submittedName>
</protein>